<keyword evidence="4 9" id="KW-0547">Nucleotide-binding</keyword>
<evidence type="ECO:0000256" key="3">
    <source>
        <dbReference type="ARBA" id="ARBA00022598"/>
    </source>
</evidence>
<dbReference type="GO" id="GO:0004830">
    <property type="term" value="F:tryptophan-tRNA ligase activity"/>
    <property type="evidence" value="ECO:0007669"/>
    <property type="project" value="UniProtKB-UniRule"/>
</dbReference>
<dbReference type="InterPro" id="IPR001412">
    <property type="entry name" value="aa-tRNA-synth_I_CS"/>
</dbReference>
<dbReference type="EMBL" id="JABUOH010000029">
    <property type="protein sequence ID" value="NWN45661.1"/>
    <property type="molecule type" value="Genomic_DNA"/>
</dbReference>
<comment type="similarity">
    <text evidence="1 9">Belongs to the class-I aminoacyl-tRNA synthetase family.</text>
</comment>
<dbReference type="GO" id="GO:0005524">
    <property type="term" value="F:ATP binding"/>
    <property type="evidence" value="ECO:0007669"/>
    <property type="project" value="UniProtKB-KW"/>
</dbReference>
<evidence type="ECO:0000256" key="5">
    <source>
        <dbReference type="ARBA" id="ARBA00022840"/>
    </source>
</evidence>
<protein>
    <recommendedName>
        <fullName evidence="2 8">Tryptophan--tRNA ligase</fullName>
        <ecNumber evidence="2 8">6.1.1.2</ecNumber>
    </recommendedName>
</protein>
<dbReference type="PANTHER" id="PTHR43766">
    <property type="entry name" value="TRYPTOPHAN--TRNA LIGASE, MITOCHONDRIAL"/>
    <property type="match status" value="1"/>
</dbReference>
<dbReference type="InterPro" id="IPR002305">
    <property type="entry name" value="aa-tRNA-synth_Ic"/>
</dbReference>
<dbReference type="PROSITE" id="PS00178">
    <property type="entry name" value="AA_TRNA_LIGASE_I"/>
    <property type="match status" value="1"/>
</dbReference>
<evidence type="ECO:0000256" key="1">
    <source>
        <dbReference type="ARBA" id="ARBA00005594"/>
    </source>
</evidence>
<evidence type="ECO:0000256" key="9">
    <source>
        <dbReference type="RuleBase" id="RU363036"/>
    </source>
</evidence>
<keyword evidence="5 9" id="KW-0067">ATP-binding</keyword>
<dbReference type="InterPro" id="IPR050203">
    <property type="entry name" value="Trp-tRNA_synthetase"/>
</dbReference>
<evidence type="ECO:0000256" key="7">
    <source>
        <dbReference type="ARBA" id="ARBA00023146"/>
    </source>
</evidence>
<dbReference type="InterPro" id="IPR014729">
    <property type="entry name" value="Rossmann-like_a/b/a_fold"/>
</dbReference>
<evidence type="ECO:0000313" key="10">
    <source>
        <dbReference type="EMBL" id="NWN45661.1"/>
    </source>
</evidence>
<dbReference type="FunFam" id="1.10.240.10:FF:000002">
    <property type="entry name" value="Tryptophan--tRNA ligase"/>
    <property type="match status" value="1"/>
</dbReference>
<reference evidence="10 11" key="1">
    <citation type="submission" date="2020-06" db="EMBL/GenBank/DDBJ databases">
        <title>Draft genome sequence of Candidatus Phytoplasma pruni (X-disease group, subgroup 16SrIII-B) strain ChTDIII from Argentina.</title>
        <authorList>
            <person name="Fernandez F.D."/>
            <person name="Zuebert C."/>
            <person name="Huettel B."/>
            <person name="Kube M."/>
            <person name="Conci L.R."/>
        </authorList>
    </citation>
    <scope>NUCLEOTIDE SEQUENCE [LARGE SCALE GENOMIC DNA]</scope>
    <source>
        <strain evidence="10 11">ChTDIII</strain>
    </source>
</reference>
<dbReference type="GO" id="GO:0005829">
    <property type="term" value="C:cytosol"/>
    <property type="evidence" value="ECO:0007669"/>
    <property type="project" value="TreeGrafter"/>
</dbReference>
<accession>A0A851HC94</accession>
<dbReference type="GO" id="GO:0006436">
    <property type="term" value="P:tryptophanyl-tRNA aminoacylation"/>
    <property type="evidence" value="ECO:0007669"/>
    <property type="project" value="UniProtKB-UniRule"/>
</dbReference>
<comment type="caution">
    <text evidence="10">The sequence shown here is derived from an EMBL/GenBank/DDBJ whole genome shotgun (WGS) entry which is preliminary data.</text>
</comment>
<evidence type="ECO:0000256" key="8">
    <source>
        <dbReference type="NCBIfam" id="TIGR00233"/>
    </source>
</evidence>
<keyword evidence="6 9" id="KW-0648">Protein biosynthesis</keyword>
<dbReference type="Pfam" id="PF00579">
    <property type="entry name" value="tRNA-synt_1b"/>
    <property type="match status" value="1"/>
</dbReference>
<keyword evidence="3 9" id="KW-0436">Ligase</keyword>
<dbReference type="Proteomes" id="UP000568109">
    <property type="component" value="Unassembled WGS sequence"/>
</dbReference>
<proteinExistence type="inferred from homology"/>
<dbReference type="PRINTS" id="PR01039">
    <property type="entry name" value="TRNASYNTHTRP"/>
</dbReference>
<evidence type="ECO:0000256" key="2">
    <source>
        <dbReference type="ARBA" id="ARBA00013161"/>
    </source>
</evidence>
<keyword evidence="7 9" id="KW-0030">Aminoacyl-tRNA synthetase</keyword>
<dbReference type="Gene3D" id="3.40.50.620">
    <property type="entry name" value="HUPs"/>
    <property type="match status" value="1"/>
</dbReference>
<sequence length="339" mass="39181">MSIAKKRLVTGIKPTGDLTLGNYLGVVKPLVNFQKKFNQEYDFYVFIADLHALTKFQEPTLLKKRIKNIAALYLASGLEPSQVNLFVQSEVVQHTYLSYIMESTSYLGELNRMIQFKEQKKNNSSQNIRTSYYTYPLLMASDILLYDANVVPVGQDQKQHLELTRDLAERFNSLYGETFVIPEFLKMGHTIKSLTEPTKKMSKSFQLDPQNDKGCIFLSEDLKVIRQKIMRSVTDSDKKIYYDVEKKPGISNLLTIYSALKDLSMEETEKYFLNSSYQILKEKVADIVVEKIDEIQKKFTFYNKNSLLDDIFEKGAKNSSFIAEQKIKKVKKKLGIGWR</sequence>
<dbReference type="InterPro" id="IPR002306">
    <property type="entry name" value="Trp-tRNA-ligase"/>
</dbReference>
<dbReference type="CDD" id="cd00806">
    <property type="entry name" value="TrpRS_core"/>
    <property type="match status" value="1"/>
</dbReference>
<dbReference type="EC" id="6.1.1.2" evidence="2 8"/>
<gene>
    <name evidence="10" type="primary">trpS</name>
    <name evidence="10" type="ORF">HR065_01000</name>
</gene>
<dbReference type="AlphaFoldDB" id="A0A851HC94"/>
<name>A0A851HC94_9MOLU</name>
<dbReference type="RefSeq" id="WP_178734062.1">
    <property type="nucleotide sequence ID" value="NZ_JABUOH010000029.1"/>
</dbReference>
<evidence type="ECO:0000313" key="11">
    <source>
        <dbReference type="Proteomes" id="UP000568109"/>
    </source>
</evidence>
<evidence type="ECO:0000256" key="6">
    <source>
        <dbReference type="ARBA" id="ARBA00022917"/>
    </source>
</evidence>
<dbReference type="NCBIfam" id="TIGR00233">
    <property type="entry name" value="trpS"/>
    <property type="match status" value="1"/>
</dbReference>
<dbReference type="Gene3D" id="1.10.240.10">
    <property type="entry name" value="Tyrosyl-Transfer RNA Synthetase"/>
    <property type="match status" value="1"/>
</dbReference>
<evidence type="ECO:0000256" key="4">
    <source>
        <dbReference type="ARBA" id="ARBA00022741"/>
    </source>
</evidence>
<organism evidence="10 11">
    <name type="scientific">Candidatus Phytoplasma pruni</name>
    <dbReference type="NCBI Taxonomy" id="479893"/>
    <lineage>
        <taxon>Bacteria</taxon>
        <taxon>Bacillati</taxon>
        <taxon>Mycoplasmatota</taxon>
        <taxon>Mollicutes</taxon>
        <taxon>Acholeplasmatales</taxon>
        <taxon>Acholeplasmataceae</taxon>
        <taxon>Candidatus Phytoplasma</taxon>
        <taxon>16SrIII (X-disease group)</taxon>
    </lineage>
</organism>
<dbReference type="PANTHER" id="PTHR43766:SF1">
    <property type="entry name" value="TRYPTOPHAN--TRNA LIGASE, MITOCHONDRIAL"/>
    <property type="match status" value="1"/>
</dbReference>
<keyword evidence="11" id="KW-1185">Reference proteome</keyword>
<dbReference type="SUPFAM" id="SSF52374">
    <property type="entry name" value="Nucleotidylyl transferase"/>
    <property type="match status" value="1"/>
</dbReference>